<sequence>MEVLNLKNTGAKISIIGSGFVGSTTAFALMTGGIASKIVIVDINKNKAEGEAMDLSHGASFVKPVDVTAGDYIDTKDSDIIIITAGASQKPGETRLDLIGRNLSIFRSIIPEVVKYSPNSILLVVSNPVDILTYITYKLSGFPKERVIGSGTVLDTSRLKYILGQSFNIDARNIHTYIMGEHGDSEIATWSLTNIAGMSLDEFCTNLCTECGENKKKEIHESVKNAAYEVIKKKGATYYAVALAIKRIVEVILRDENSILTVSALLSGEYGINDLYLGVPSIVGSSGIKKILEVPLNSTELKNLKDSADTLKELQISAHI</sequence>
<evidence type="ECO:0000256" key="4">
    <source>
        <dbReference type="ARBA" id="ARBA00023002"/>
    </source>
</evidence>
<dbReference type="InterPro" id="IPR001557">
    <property type="entry name" value="L-lactate/malate_DH"/>
</dbReference>
<feature type="modified residue" description="Phosphotyrosine" evidence="7">
    <location>
        <position position="228"/>
    </location>
</feature>
<dbReference type="GO" id="GO:0004459">
    <property type="term" value="F:L-lactate dehydrogenase (NAD+) activity"/>
    <property type="evidence" value="ECO:0007669"/>
    <property type="project" value="UniProtKB-EC"/>
</dbReference>
<dbReference type="Gene3D" id="3.40.50.720">
    <property type="entry name" value="NAD(P)-binding Rossmann-like Domain"/>
    <property type="match status" value="1"/>
</dbReference>
<feature type="binding site" evidence="7">
    <location>
        <begin position="125"/>
        <end position="127"/>
    </location>
    <ligand>
        <name>NAD(+)</name>
        <dbReference type="ChEBI" id="CHEBI:57540"/>
    </ligand>
</feature>
<feature type="binding site" evidence="7">
    <location>
        <position position="95"/>
    </location>
    <ligand>
        <name>substrate</name>
    </ligand>
</feature>
<dbReference type="InterPro" id="IPR022383">
    <property type="entry name" value="Lactate/malate_DH_C"/>
</dbReference>
<feature type="binding site" evidence="7">
    <location>
        <position position="21"/>
    </location>
    <ligand>
        <name>NAD(+)</name>
        <dbReference type="ChEBI" id="CHEBI:57540"/>
    </ligand>
</feature>
<feature type="binding site" evidence="7">
    <location>
        <position position="175"/>
    </location>
    <ligand>
        <name>beta-D-fructose 1,6-bisphosphate</name>
        <dbReference type="ChEBI" id="CHEBI:32966"/>
        <note>allosteric activator</note>
    </ligand>
</feature>
<dbReference type="NCBIfam" id="TIGR01771">
    <property type="entry name" value="L-LDH-NAD"/>
    <property type="match status" value="1"/>
</dbReference>
<comment type="similarity">
    <text evidence="2 7">Belongs to the LDH/MDH superfamily. LDH family.</text>
</comment>
<dbReference type="SUPFAM" id="SSF56327">
    <property type="entry name" value="LDH C-terminal domain-like"/>
    <property type="match status" value="1"/>
</dbReference>
<keyword evidence="7" id="KW-0021">Allosteric enzyme</keyword>
<comment type="subunit">
    <text evidence="7">Homotetramer.</text>
</comment>
<comment type="pathway">
    <text evidence="1 7">Fermentation; pyruvate fermentation to lactate; (S)-lactate from pyruvate: step 1/1.</text>
</comment>
<comment type="catalytic activity">
    <reaction evidence="6 7">
        <text>(S)-lactate + NAD(+) = pyruvate + NADH + H(+)</text>
        <dbReference type="Rhea" id="RHEA:23444"/>
        <dbReference type="ChEBI" id="CHEBI:15361"/>
        <dbReference type="ChEBI" id="CHEBI:15378"/>
        <dbReference type="ChEBI" id="CHEBI:16651"/>
        <dbReference type="ChEBI" id="CHEBI:57540"/>
        <dbReference type="ChEBI" id="CHEBI:57945"/>
        <dbReference type="EC" id="1.1.1.27"/>
    </reaction>
</comment>
<evidence type="ECO:0000256" key="2">
    <source>
        <dbReference type="ARBA" id="ARBA00006054"/>
    </source>
</evidence>
<feature type="binding site" evidence="7">
    <location>
        <position position="237"/>
    </location>
    <ligand>
        <name>substrate</name>
    </ligand>
</feature>
<feature type="domain" description="Lactate/malate dehydrogenase C-terminal" evidence="9">
    <location>
        <begin position="152"/>
        <end position="313"/>
    </location>
</feature>
<proteinExistence type="inferred from homology"/>
<keyword evidence="7" id="KW-0963">Cytoplasm</keyword>
<dbReference type="Pfam" id="PF02866">
    <property type="entry name" value="Ldh_1_C"/>
    <property type="match status" value="1"/>
</dbReference>
<comment type="activity regulation">
    <text evidence="7">Allosterically activated by fructose 1,6-bisphosphate (FBP).</text>
</comment>
<feature type="binding site" evidence="7">
    <location>
        <position position="150"/>
    </location>
    <ligand>
        <name>NAD(+)</name>
        <dbReference type="ChEBI" id="CHEBI:57540"/>
    </ligand>
</feature>
<dbReference type="InterPro" id="IPR011304">
    <property type="entry name" value="L-lactate_DH"/>
</dbReference>
<evidence type="ECO:0000256" key="5">
    <source>
        <dbReference type="ARBA" id="ARBA00023027"/>
    </source>
</evidence>
<dbReference type="RefSeq" id="WP_202750952.1">
    <property type="nucleotide sequence ID" value="NZ_JAESWC010000018.1"/>
</dbReference>
<comment type="caution">
    <text evidence="10">The sequence shown here is derived from an EMBL/GenBank/DDBJ whole genome shotgun (WGS) entry which is preliminary data.</text>
</comment>
<reference evidence="10 11" key="1">
    <citation type="submission" date="2021-01" db="EMBL/GenBank/DDBJ databases">
        <title>Genome public.</title>
        <authorList>
            <person name="Liu C."/>
            <person name="Sun Q."/>
        </authorList>
    </citation>
    <scope>NUCLEOTIDE SEQUENCE [LARGE SCALE GENOMIC DNA]</scope>
    <source>
        <strain evidence="10 11">YIM B02515</strain>
    </source>
</reference>
<dbReference type="Gene3D" id="3.90.110.10">
    <property type="entry name" value="Lactate dehydrogenase/glycoside hydrolase, family 4, C-terminal"/>
    <property type="match status" value="1"/>
</dbReference>
<feature type="binding site" evidence="7">
    <location>
        <begin position="127"/>
        <end position="130"/>
    </location>
    <ligand>
        <name>substrate</name>
    </ligand>
</feature>
<dbReference type="NCBIfam" id="NF000824">
    <property type="entry name" value="PRK00066.1"/>
    <property type="match status" value="1"/>
</dbReference>
<name>A0ABS1TFS8_9CLOT</name>
<dbReference type="InterPro" id="IPR001236">
    <property type="entry name" value="Lactate/malate_DH_N"/>
</dbReference>
<dbReference type="PROSITE" id="PS00064">
    <property type="entry name" value="L_LDH"/>
    <property type="match status" value="1"/>
</dbReference>
<dbReference type="PIRSF" id="PIRSF000102">
    <property type="entry name" value="Lac_mal_DH"/>
    <property type="match status" value="1"/>
</dbReference>
<dbReference type="HAMAP" id="MF_00488">
    <property type="entry name" value="Lactate_dehydrog"/>
    <property type="match status" value="1"/>
</dbReference>
<organism evidence="10 11">
    <name type="scientific">Clostridium rhizosphaerae</name>
    <dbReference type="NCBI Taxonomy" id="2803861"/>
    <lineage>
        <taxon>Bacteria</taxon>
        <taxon>Bacillati</taxon>
        <taxon>Bacillota</taxon>
        <taxon>Clostridia</taxon>
        <taxon>Eubacteriales</taxon>
        <taxon>Clostridiaceae</taxon>
        <taxon>Clostridium</taxon>
    </lineage>
</organism>
<accession>A0ABS1TFS8</accession>
<feature type="binding site" evidence="7">
    <location>
        <position position="89"/>
    </location>
    <ligand>
        <name>substrate</name>
    </ligand>
</feature>
<dbReference type="InterPro" id="IPR036291">
    <property type="entry name" value="NAD(P)-bd_dom_sf"/>
</dbReference>
<dbReference type="SUPFAM" id="SSF51735">
    <property type="entry name" value="NAD(P)-binding Rossmann-fold domains"/>
    <property type="match status" value="1"/>
</dbReference>
<feature type="binding site" evidence="7">
    <location>
        <begin position="155"/>
        <end position="158"/>
    </location>
    <ligand>
        <name>substrate</name>
    </ligand>
</feature>
<dbReference type="PANTHER" id="PTHR43128:SF16">
    <property type="entry name" value="L-LACTATE DEHYDROGENASE"/>
    <property type="match status" value="1"/>
</dbReference>
<evidence type="ECO:0000259" key="8">
    <source>
        <dbReference type="Pfam" id="PF00056"/>
    </source>
</evidence>
<keyword evidence="5 7" id="KW-0520">NAD</keyword>
<keyword evidence="4 7" id="KW-0560">Oxidoreductase</keyword>
<feature type="binding site" evidence="7">
    <location>
        <position position="72"/>
    </location>
    <ligand>
        <name>NAD(+)</name>
        <dbReference type="ChEBI" id="CHEBI:57540"/>
    </ligand>
</feature>
<dbReference type="Pfam" id="PF00056">
    <property type="entry name" value="Ldh_1_N"/>
    <property type="match status" value="1"/>
</dbReference>
<evidence type="ECO:0000256" key="3">
    <source>
        <dbReference type="ARBA" id="ARBA00012967"/>
    </source>
</evidence>
<feature type="binding site" evidence="7">
    <location>
        <begin position="86"/>
        <end position="87"/>
    </location>
    <ligand>
        <name>NAD(+)</name>
        <dbReference type="ChEBI" id="CHEBI:57540"/>
    </ligand>
</feature>
<gene>
    <name evidence="7" type="primary">ldh</name>
    <name evidence="10" type="ORF">JK636_21185</name>
</gene>
<comment type="subcellular location">
    <subcellularLocation>
        <location evidence="7">Cytoplasm</location>
    </subcellularLocation>
</comment>
<feature type="binding site" evidence="7">
    <location>
        <position position="160"/>
    </location>
    <ligand>
        <name>beta-D-fructose 1,6-bisphosphate</name>
        <dbReference type="ChEBI" id="CHEBI:32966"/>
        <note>allosteric activator</note>
    </ligand>
</feature>
<keyword evidence="11" id="KW-1185">Reference proteome</keyword>
<dbReference type="PANTHER" id="PTHR43128">
    <property type="entry name" value="L-2-HYDROXYCARBOXYLATE DEHYDROGENASE (NAD(P)(+))"/>
    <property type="match status" value="1"/>
</dbReference>
<dbReference type="CDD" id="cd05292">
    <property type="entry name" value="LDH_2"/>
    <property type="match status" value="1"/>
</dbReference>
<feature type="binding site" evidence="7">
    <location>
        <position position="47"/>
    </location>
    <ligand>
        <name>NAD(+)</name>
        <dbReference type="ChEBI" id="CHEBI:57540"/>
    </ligand>
</feature>
<dbReference type="InterPro" id="IPR015955">
    <property type="entry name" value="Lactate_DH/Glyco_Ohase_4_C"/>
</dbReference>
<protein>
    <recommendedName>
        <fullName evidence="3 7">L-lactate dehydrogenase</fullName>
        <shortName evidence="7">L-LDH</shortName>
        <ecNumber evidence="3 7">1.1.1.27</ecNumber>
    </recommendedName>
</protein>
<dbReference type="EMBL" id="JAESWC010000018">
    <property type="protein sequence ID" value="MBL4938229.1"/>
    <property type="molecule type" value="Genomic_DNA"/>
</dbReference>
<feature type="active site" description="Proton acceptor" evidence="7">
    <location>
        <position position="182"/>
    </location>
</feature>
<evidence type="ECO:0000313" key="11">
    <source>
        <dbReference type="Proteomes" id="UP000632377"/>
    </source>
</evidence>
<feature type="binding site" evidence="7">
    <location>
        <position position="42"/>
    </location>
    <ligand>
        <name>NAD(+)</name>
        <dbReference type="ChEBI" id="CHEBI:57540"/>
    </ligand>
</feature>
<comment type="function">
    <text evidence="7">Catalyzes the conversion of lactate to pyruvate.</text>
</comment>
<evidence type="ECO:0000256" key="7">
    <source>
        <dbReference type="HAMAP-Rule" id="MF_00488"/>
    </source>
</evidence>
<dbReference type="PRINTS" id="PR00086">
    <property type="entry name" value="LLDHDRGNASE"/>
</dbReference>
<evidence type="ECO:0000313" key="10">
    <source>
        <dbReference type="EMBL" id="MBL4938229.1"/>
    </source>
</evidence>
<dbReference type="EC" id="1.1.1.27" evidence="3 7"/>
<feature type="domain" description="Lactate/malate dehydrogenase N-terminal" evidence="8">
    <location>
        <begin position="12"/>
        <end position="149"/>
    </location>
</feature>
<dbReference type="Proteomes" id="UP000632377">
    <property type="component" value="Unassembled WGS sequence"/>
</dbReference>
<feature type="binding site" evidence="7">
    <location>
        <position position="108"/>
    </location>
    <ligand>
        <name>NAD(+)</name>
        <dbReference type="ChEBI" id="CHEBI:57540"/>
    </ligand>
</feature>
<dbReference type="NCBIfam" id="NF004863">
    <property type="entry name" value="PRK06223.1"/>
    <property type="match status" value="1"/>
</dbReference>
<keyword evidence="7" id="KW-0597">Phosphoprotein</keyword>
<dbReference type="InterPro" id="IPR018177">
    <property type="entry name" value="L-lactate_DH_AS"/>
</dbReference>
<evidence type="ECO:0000256" key="1">
    <source>
        <dbReference type="ARBA" id="ARBA00004843"/>
    </source>
</evidence>
<evidence type="ECO:0000256" key="6">
    <source>
        <dbReference type="ARBA" id="ARBA00049258"/>
    </source>
</evidence>
<evidence type="ECO:0000259" key="9">
    <source>
        <dbReference type="Pfam" id="PF02866"/>
    </source>
</evidence>